<organism evidence="2 3">
    <name type="scientific">Mycena venus</name>
    <dbReference type="NCBI Taxonomy" id="2733690"/>
    <lineage>
        <taxon>Eukaryota</taxon>
        <taxon>Fungi</taxon>
        <taxon>Dikarya</taxon>
        <taxon>Basidiomycota</taxon>
        <taxon>Agaricomycotina</taxon>
        <taxon>Agaricomycetes</taxon>
        <taxon>Agaricomycetidae</taxon>
        <taxon>Agaricales</taxon>
        <taxon>Marasmiineae</taxon>
        <taxon>Mycenaceae</taxon>
        <taxon>Mycena</taxon>
    </lineage>
</organism>
<keyword evidence="3" id="KW-1185">Reference proteome</keyword>
<dbReference type="Proteomes" id="UP000620124">
    <property type="component" value="Unassembled WGS sequence"/>
</dbReference>
<feature type="transmembrane region" description="Helical" evidence="1">
    <location>
        <begin position="145"/>
        <end position="163"/>
    </location>
</feature>
<protein>
    <submittedName>
        <fullName evidence="2">Uncharacterized protein</fullName>
    </submittedName>
</protein>
<feature type="transmembrane region" description="Helical" evidence="1">
    <location>
        <begin position="70"/>
        <end position="97"/>
    </location>
</feature>
<evidence type="ECO:0000313" key="3">
    <source>
        <dbReference type="Proteomes" id="UP000620124"/>
    </source>
</evidence>
<keyword evidence="1" id="KW-0472">Membrane</keyword>
<comment type="caution">
    <text evidence="2">The sequence shown here is derived from an EMBL/GenBank/DDBJ whole genome shotgun (WGS) entry which is preliminary data.</text>
</comment>
<accession>A0A8H6Y9S5</accession>
<dbReference type="OrthoDB" id="2645170at2759"/>
<feature type="transmembrane region" description="Helical" evidence="1">
    <location>
        <begin position="118"/>
        <end position="139"/>
    </location>
</feature>
<evidence type="ECO:0000313" key="2">
    <source>
        <dbReference type="EMBL" id="KAF7355823.1"/>
    </source>
</evidence>
<name>A0A8H6Y9S5_9AGAR</name>
<keyword evidence="1" id="KW-0812">Transmembrane</keyword>
<dbReference type="EMBL" id="JACAZI010000007">
    <property type="protein sequence ID" value="KAF7355823.1"/>
    <property type="molecule type" value="Genomic_DNA"/>
</dbReference>
<feature type="transmembrane region" description="Helical" evidence="1">
    <location>
        <begin position="26"/>
        <end position="50"/>
    </location>
</feature>
<evidence type="ECO:0000256" key="1">
    <source>
        <dbReference type="SAM" id="Phobius"/>
    </source>
</evidence>
<dbReference type="AlphaFoldDB" id="A0A8H6Y9S5"/>
<proteinExistence type="predicted"/>
<reference evidence="2" key="1">
    <citation type="submission" date="2020-05" db="EMBL/GenBank/DDBJ databases">
        <title>Mycena genomes resolve the evolution of fungal bioluminescence.</title>
        <authorList>
            <person name="Tsai I.J."/>
        </authorList>
    </citation>
    <scope>NUCLEOTIDE SEQUENCE</scope>
    <source>
        <strain evidence="2">CCC161011</strain>
    </source>
</reference>
<sequence>MTVFGIAIGELILVARTYALSGRDRTVLVILSIIYMIEALATVVLIGLFLRSMTFGPPFLTAIQGCNETGGTFILIGLCFIIVLLNETVLMSYTLWLGYNKYRHFHNPFIVTLYRDGITYFVFLFLDSAANFAILLVRAGELQSLLSTFLLVMHSVLSSRVLLNVRDVERKRAEESRQIPTATGTGIVFAGDGNEDT</sequence>
<gene>
    <name evidence="2" type="ORF">MVEN_00910500</name>
</gene>
<keyword evidence="1" id="KW-1133">Transmembrane helix</keyword>